<dbReference type="Proteomes" id="UP000281406">
    <property type="component" value="Unassembled WGS sequence"/>
</dbReference>
<accession>A0A3N0YHB7</accession>
<proteinExistence type="predicted"/>
<sequence>MSESPECWYLQLHGNCWTEVIDVKLEDASEEVSSLLVTLIQSKTLPPDELLMSPSEPGADLKLIDLWSMDPIPTQFPTLKSSSSLSPSLSLCGSSFSPWASPNPRLHLGLSARHHRLGSPLLHRLIGPETQLGSLVTPGRSPAVETQLLPWIFLGFWLHLHPAPLWRHRVPSFLQPPHRPCSLHRRPGHPSPRLRLSPASQQLSIRLPGLRCSAGPYTHHGSASADRSQGSIHPLSQDCALDPPMFGATMAPLANSSRLLSVTSSTPFIEASTLFRHPELS</sequence>
<dbReference type="EMBL" id="RJVU01042552">
    <property type="protein sequence ID" value="ROL45504.1"/>
    <property type="molecule type" value="Genomic_DNA"/>
</dbReference>
<gene>
    <name evidence="1" type="ORF">DPX16_9007</name>
</gene>
<keyword evidence="2" id="KW-1185">Reference proteome</keyword>
<name>A0A3N0YHB7_ANAGA</name>
<evidence type="ECO:0000313" key="1">
    <source>
        <dbReference type="EMBL" id="ROL45504.1"/>
    </source>
</evidence>
<evidence type="ECO:0000313" key="2">
    <source>
        <dbReference type="Proteomes" id="UP000281406"/>
    </source>
</evidence>
<protein>
    <submittedName>
        <fullName evidence="1">Uncharacterized protein</fullName>
    </submittedName>
</protein>
<organism evidence="1 2">
    <name type="scientific">Anabarilius grahami</name>
    <name type="common">Kanglang fish</name>
    <name type="synonym">Barilius grahami</name>
    <dbReference type="NCBI Taxonomy" id="495550"/>
    <lineage>
        <taxon>Eukaryota</taxon>
        <taxon>Metazoa</taxon>
        <taxon>Chordata</taxon>
        <taxon>Craniata</taxon>
        <taxon>Vertebrata</taxon>
        <taxon>Euteleostomi</taxon>
        <taxon>Actinopterygii</taxon>
        <taxon>Neopterygii</taxon>
        <taxon>Teleostei</taxon>
        <taxon>Ostariophysi</taxon>
        <taxon>Cypriniformes</taxon>
        <taxon>Xenocyprididae</taxon>
        <taxon>Xenocypridinae</taxon>
        <taxon>Xenocypridinae incertae sedis</taxon>
        <taxon>Anabarilius</taxon>
    </lineage>
</organism>
<dbReference type="AlphaFoldDB" id="A0A3N0YHB7"/>
<comment type="caution">
    <text evidence="1">The sequence shown here is derived from an EMBL/GenBank/DDBJ whole genome shotgun (WGS) entry which is preliminary data.</text>
</comment>
<reference evidence="1 2" key="1">
    <citation type="submission" date="2018-10" db="EMBL/GenBank/DDBJ databases">
        <title>Genome assembly for a Yunnan-Guizhou Plateau 3E fish, Anabarilius grahami (Regan), and its evolutionary and genetic applications.</title>
        <authorList>
            <person name="Jiang W."/>
        </authorList>
    </citation>
    <scope>NUCLEOTIDE SEQUENCE [LARGE SCALE GENOMIC DNA]</scope>
    <source>
        <strain evidence="1">AG-KIZ</strain>
        <tissue evidence="1">Muscle</tissue>
    </source>
</reference>